<dbReference type="Proteomes" id="UP001189429">
    <property type="component" value="Unassembled WGS sequence"/>
</dbReference>
<reference evidence="1" key="1">
    <citation type="submission" date="2023-10" db="EMBL/GenBank/DDBJ databases">
        <authorList>
            <person name="Chen Y."/>
            <person name="Shah S."/>
            <person name="Dougan E. K."/>
            <person name="Thang M."/>
            <person name="Chan C."/>
        </authorList>
    </citation>
    <scope>NUCLEOTIDE SEQUENCE [LARGE SCALE GENOMIC DNA]</scope>
</reference>
<gene>
    <name evidence="1" type="ORF">PCOR1329_LOCUS85166</name>
</gene>
<keyword evidence="2" id="KW-1185">Reference proteome</keyword>
<protein>
    <submittedName>
        <fullName evidence="1">Uncharacterized protein</fullName>
    </submittedName>
</protein>
<comment type="caution">
    <text evidence="1">The sequence shown here is derived from an EMBL/GenBank/DDBJ whole genome shotgun (WGS) entry which is preliminary data.</text>
</comment>
<name>A0ABN9YH68_9DINO</name>
<evidence type="ECO:0000313" key="1">
    <source>
        <dbReference type="EMBL" id="CAK0911237.1"/>
    </source>
</evidence>
<organism evidence="1 2">
    <name type="scientific">Prorocentrum cordatum</name>
    <dbReference type="NCBI Taxonomy" id="2364126"/>
    <lineage>
        <taxon>Eukaryota</taxon>
        <taxon>Sar</taxon>
        <taxon>Alveolata</taxon>
        <taxon>Dinophyceae</taxon>
        <taxon>Prorocentrales</taxon>
        <taxon>Prorocentraceae</taxon>
        <taxon>Prorocentrum</taxon>
    </lineage>
</organism>
<accession>A0ABN9YH68</accession>
<sequence>MPAKLIPNLERSSNGVTLYSQPESYPIAAFWPMCEGNWKQSNSKWNAMNPASWSTLRPRVSVSMRGNNCLLMRLREASMLSSGSRPKYNQAPSSVTMSFVGISTVSLCGMSTRSKTAWQSSCILRSATRRPCKLVLLSSTLAANTASPAPLVYRCSRSWVPAPALDAIF</sequence>
<proteinExistence type="predicted"/>
<dbReference type="EMBL" id="CAUYUJ010022543">
    <property type="protein sequence ID" value="CAK0911237.1"/>
    <property type="molecule type" value="Genomic_DNA"/>
</dbReference>
<evidence type="ECO:0000313" key="2">
    <source>
        <dbReference type="Proteomes" id="UP001189429"/>
    </source>
</evidence>